<dbReference type="AlphaFoldDB" id="A0A2M8W340"/>
<keyword evidence="1" id="KW-1133">Transmembrane helix</keyword>
<feature type="transmembrane region" description="Helical" evidence="1">
    <location>
        <begin position="18"/>
        <end position="39"/>
    </location>
</feature>
<gene>
    <name evidence="2" type="ORF">BC777_3352</name>
</gene>
<organism evidence="2 3">
    <name type="scientific">Yoonia maricola</name>
    <dbReference type="NCBI Taxonomy" id="420999"/>
    <lineage>
        <taxon>Bacteria</taxon>
        <taxon>Pseudomonadati</taxon>
        <taxon>Pseudomonadota</taxon>
        <taxon>Alphaproteobacteria</taxon>
        <taxon>Rhodobacterales</taxon>
        <taxon>Paracoccaceae</taxon>
        <taxon>Yoonia</taxon>
    </lineage>
</organism>
<name>A0A2M8W340_9RHOB</name>
<evidence type="ECO:0000313" key="2">
    <source>
        <dbReference type="EMBL" id="PJI85351.1"/>
    </source>
</evidence>
<feature type="transmembrane region" description="Helical" evidence="1">
    <location>
        <begin position="51"/>
        <end position="73"/>
    </location>
</feature>
<protein>
    <submittedName>
        <fullName evidence="2">Uncharacterized protein</fullName>
    </submittedName>
</protein>
<reference evidence="2 3" key="1">
    <citation type="submission" date="2017-11" db="EMBL/GenBank/DDBJ databases">
        <title>Genomic Encyclopedia of Archaeal and Bacterial Type Strains, Phase II (KMG-II): From Individual Species to Whole Genera.</title>
        <authorList>
            <person name="Goeker M."/>
        </authorList>
    </citation>
    <scope>NUCLEOTIDE SEQUENCE [LARGE SCALE GENOMIC DNA]</scope>
    <source>
        <strain evidence="2 3">DSM 29128</strain>
    </source>
</reference>
<proteinExistence type="predicted"/>
<keyword evidence="1" id="KW-0472">Membrane</keyword>
<dbReference type="Proteomes" id="UP000228531">
    <property type="component" value="Unassembled WGS sequence"/>
</dbReference>
<dbReference type="EMBL" id="PGTY01000003">
    <property type="protein sequence ID" value="PJI85351.1"/>
    <property type="molecule type" value="Genomic_DNA"/>
</dbReference>
<evidence type="ECO:0000313" key="3">
    <source>
        <dbReference type="Proteomes" id="UP000228531"/>
    </source>
</evidence>
<evidence type="ECO:0000256" key="1">
    <source>
        <dbReference type="SAM" id="Phobius"/>
    </source>
</evidence>
<keyword evidence="1" id="KW-0812">Transmembrane</keyword>
<comment type="caution">
    <text evidence="2">The sequence shown here is derived from an EMBL/GenBank/DDBJ whole genome shotgun (WGS) entry which is preliminary data.</text>
</comment>
<keyword evidence="3" id="KW-1185">Reference proteome</keyword>
<sequence length="171" mass="19496">MDVGPLHSPIYVKGDRSFYWIGLATGVFFTFSGVVGLLYKDAMGLGFFDNLWSGLFIVVGIGLVLLNSFKLLYKPLYRYKITTETFQDVWRFTKKIHWEDVVCRTQKFKGKTYISLDFAGCARGASEQDDADNRQWAPITLSEDQFDTKENWSRFVSLISKNNGATSSSRI</sequence>
<accession>A0A2M8W340</accession>